<accession>A0ACB8UZ08</accession>
<dbReference type="EMBL" id="JALBCA010000048">
    <property type="protein sequence ID" value="KAI2386375.1"/>
    <property type="molecule type" value="Genomic_DNA"/>
</dbReference>
<evidence type="ECO:0000313" key="1">
    <source>
        <dbReference type="EMBL" id="KAI2386375.1"/>
    </source>
</evidence>
<proteinExistence type="predicted"/>
<sequence length="112" mass="12575">MASGYGRSGGPSRCFPFWQDLLACYVVNSADGESGKLKCVPAMEDYYECLHHKKEAARTRVMQNAYRKALTAHPRENVPRAEEIRSLGLLNKEDIQFGIQKERDAKIAAVSQ</sequence>
<organism evidence="1">
    <name type="scientific">Ophidiomyces ophidiicola</name>
    <dbReference type="NCBI Taxonomy" id="1387563"/>
    <lineage>
        <taxon>Eukaryota</taxon>
        <taxon>Fungi</taxon>
        <taxon>Dikarya</taxon>
        <taxon>Ascomycota</taxon>
        <taxon>Pezizomycotina</taxon>
        <taxon>Eurotiomycetes</taxon>
        <taxon>Eurotiomycetidae</taxon>
        <taxon>Onygenales</taxon>
        <taxon>Onygenaceae</taxon>
        <taxon>Ophidiomyces</taxon>
    </lineage>
</organism>
<protein>
    <submittedName>
        <fullName evidence="1">Uncharacterized protein</fullName>
    </submittedName>
</protein>
<reference evidence="1" key="1">
    <citation type="journal article" date="2022" name="bioRxiv">
        <title>Population genetic analysis of Ophidiomyces ophidiicola, the causative agent of snake fungal disease, indicates recent introductions to the USA.</title>
        <authorList>
            <person name="Ladner J.T."/>
            <person name="Palmer J.M."/>
            <person name="Ettinger C.L."/>
            <person name="Stajich J.E."/>
            <person name="Farrell T.M."/>
            <person name="Glorioso B.M."/>
            <person name="Lawson B."/>
            <person name="Price S.J."/>
            <person name="Stengle A.G."/>
            <person name="Grear D.A."/>
            <person name="Lorch J.M."/>
        </authorList>
    </citation>
    <scope>NUCLEOTIDE SEQUENCE</scope>
    <source>
        <strain evidence="1">NWHC 24266-5</strain>
    </source>
</reference>
<name>A0ACB8UZ08_9EURO</name>
<comment type="caution">
    <text evidence="1">The sequence shown here is derived from an EMBL/GenBank/DDBJ whole genome shotgun (WGS) entry which is preliminary data.</text>
</comment>
<gene>
    <name evidence="1" type="ORF">LOY88_003571</name>
</gene>